<evidence type="ECO:0000313" key="7">
    <source>
        <dbReference type="Proteomes" id="UP000492821"/>
    </source>
</evidence>
<comment type="subcellular location">
    <subcellularLocation>
        <location evidence="1">Membrane</location>
        <topology evidence="1">Multi-pass membrane protein</topology>
    </subcellularLocation>
</comment>
<reference evidence="8" key="2">
    <citation type="submission" date="2020-10" db="UniProtKB">
        <authorList>
            <consortium name="WormBaseParasite"/>
        </authorList>
    </citation>
    <scope>IDENTIFICATION</scope>
</reference>
<name>A0A7E4UVG5_PANRE</name>
<dbReference type="InterPro" id="IPR051119">
    <property type="entry name" value="Nematode_SR-like"/>
</dbReference>
<evidence type="ECO:0000256" key="3">
    <source>
        <dbReference type="ARBA" id="ARBA00022692"/>
    </source>
</evidence>
<evidence type="ECO:0000313" key="8">
    <source>
        <dbReference type="WBParaSite" id="Pan_g12884.t1"/>
    </source>
</evidence>
<dbReference type="WBParaSite" id="Pan_g12884.t1">
    <property type="protein sequence ID" value="Pan_g12884.t1"/>
    <property type="gene ID" value="Pan_g12884"/>
</dbReference>
<comment type="similarity">
    <text evidence="2 6">Belongs to the nematode receptor-like protein srg family.</text>
</comment>
<dbReference type="Gene3D" id="1.20.1070.10">
    <property type="entry name" value="Rhodopsin 7-helix transmembrane proteins"/>
    <property type="match status" value="1"/>
</dbReference>
<evidence type="ECO:0000256" key="6">
    <source>
        <dbReference type="RuleBase" id="RU280813"/>
    </source>
</evidence>
<evidence type="ECO:0000256" key="2">
    <source>
        <dbReference type="ARBA" id="ARBA00005692"/>
    </source>
</evidence>
<dbReference type="AlphaFoldDB" id="A0A7E4UVG5"/>
<dbReference type="InterPro" id="IPR000609">
    <property type="entry name" value="7TM_GPCR_serpentine_rcpt_Srg"/>
</dbReference>
<dbReference type="Pfam" id="PF02118">
    <property type="entry name" value="Srg"/>
    <property type="match status" value="1"/>
</dbReference>
<evidence type="ECO:0000256" key="5">
    <source>
        <dbReference type="ARBA" id="ARBA00023136"/>
    </source>
</evidence>
<proteinExistence type="inferred from homology"/>
<keyword evidence="4 6" id="KW-1133">Transmembrane helix</keyword>
<comment type="caution">
    <text evidence="6">Lacks conserved residue(s) required for the propagation of feature annotation.</text>
</comment>
<dbReference type="PANTHER" id="PTHR31627">
    <property type="entry name" value="SERPENTINE RECEPTOR CLASS GAMMA-RELATED"/>
    <property type="match status" value="1"/>
</dbReference>
<organism evidence="7 8">
    <name type="scientific">Panagrellus redivivus</name>
    <name type="common">Microworm</name>
    <dbReference type="NCBI Taxonomy" id="6233"/>
    <lineage>
        <taxon>Eukaryota</taxon>
        <taxon>Metazoa</taxon>
        <taxon>Ecdysozoa</taxon>
        <taxon>Nematoda</taxon>
        <taxon>Chromadorea</taxon>
        <taxon>Rhabditida</taxon>
        <taxon>Tylenchina</taxon>
        <taxon>Panagrolaimomorpha</taxon>
        <taxon>Panagrolaimoidea</taxon>
        <taxon>Panagrolaimidae</taxon>
        <taxon>Panagrellus</taxon>
    </lineage>
</organism>
<evidence type="ECO:0000256" key="4">
    <source>
        <dbReference type="ARBA" id="ARBA00022989"/>
    </source>
</evidence>
<dbReference type="SUPFAM" id="SSF81321">
    <property type="entry name" value="Family A G protein-coupled receptor-like"/>
    <property type="match status" value="1"/>
</dbReference>
<protein>
    <recommendedName>
        <fullName evidence="6">Serpentine receptor class gamma</fullName>
    </recommendedName>
</protein>
<dbReference type="PANTHER" id="PTHR31627:SF42">
    <property type="entry name" value="G_PROTEIN_RECEP_F1_2 DOMAIN-CONTAINING PROTEIN-RELATED"/>
    <property type="match status" value="1"/>
</dbReference>
<accession>A0A7E4UVG5</accession>
<sequence length="306" mass="35463">MHPSNKSQFSSSFFDLTGYIVFLFIFKVPLTPAFGHYFADIQPTYAWSVPYFYYTYAEYVRPTFVLATALNRFTALWFPTKHEVFWKKSIRVTITFSFGIPFLLTWQLLISKIYTIPFNVDSDVAWSFVKKSLDWYFNNHNSLVLCVYYAITGTVTLFINVMCLVKLRIVKNRESKGTDVQRIEAKKALKRAEIGLIVVSCGDTVAMSMIAVIHLILFILEQQQLWYDPLYDTMYLQIPWITDVVRFSRPFLLIFMSKSVRELFFTSFGHAPRFETTATLTSPVSFVAGVPSTTSVKPQTRRAFLK</sequence>
<evidence type="ECO:0000256" key="1">
    <source>
        <dbReference type="ARBA" id="ARBA00004141"/>
    </source>
</evidence>
<reference evidence="7" key="1">
    <citation type="journal article" date="2013" name="Genetics">
        <title>The draft genome and transcriptome of Panagrellus redivivus are shaped by the harsh demands of a free-living lifestyle.</title>
        <authorList>
            <person name="Srinivasan J."/>
            <person name="Dillman A.R."/>
            <person name="Macchietto M.G."/>
            <person name="Heikkinen L."/>
            <person name="Lakso M."/>
            <person name="Fracchia K.M."/>
            <person name="Antoshechkin I."/>
            <person name="Mortazavi A."/>
            <person name="Wong G."/>
            <person name="Sternberg P.W."/>
        </authorList>
    </citation>
    <scope>NUCLEOTIDE SEQUENCE [LARGE SCALE GENOMIC DNA]</scope>
    <source>
        <strain evidence="7">MT8872</strain>
    </source>
</reference>
<feature type="transmembrane region" description="Helical" evidence="6">
    <location>
        <begin position="90"/>
        <end position="109"/>
    </location>
</feature>
<feature type="transmembrane region" description="Helical" evidence="6">
    <location>
        <begin position="59"/>
        <end position="78"/>
    </location>
</feature>
<keyword evidence="5 6" id="KW-0472">Membrane</keyword>
<feature type="transmembrane region" description="Helical" evidence="6">
    <location>
        <begin position="142"/>
        <end position="165"/>
    </location>
</feature>
<keyword evidence="3 6" id="KW-0812">Transmembrane</keyword>
<dbReference type="GO" id="GO:0016020">
    <property type="term" value="C:membrane"/>
    <property type="evidence" value="ECO:0007669"/>
    <property type="project" value="UniProtKB-SubCell"/>
</dbReference>
<dbReference type="GO" id="GO:0007606">
    <property type="term" value="P:sensory perception of chemical stimulus"/>
    <property type="evidence" value="ECO:0007669"/>
    <property type="project" value="UniProtKB-UniRule"/>
</dbReference>
<feature type="transmembrane region" description="Helical" evidence="6">
    <location>
        <begin position="12"/>
        <end position="39"/>
    </location>
</feature>
<keyword evidence="7" id="KW-1185">Reference proteome</keyword>
<dbReference type="Proteomes" id="UP000492821">
    <property type="component" value="Unassembled WGS sequence"/>
</dbReference>
<dbReference type="GO" id="GO:0004888">
    <property type="term" value="F:transmembrane signaling receptor activity"/>
    <property type="evidence" value="ECO:0007669"/>
    <property type="project" value="InterPro"/>
</dbReference>
<feature type="transmembrane region" description="Helical" evidence="6">
    <location>
        <begin position="194"/>
        <end position="220"/>
    </location>
</feature>